<dbReference type="EMBL" id="BPVZ01000038">
    <property type="protein sequence ID" value="GKV13364.1"/>
    <property type="molecule type" value="Genomic_DNA"/>
</dbReference>
<dbReference type="Proteomes" id="UP001054252">
    <property type="component" value="Unassembled WGS sequence"/>
</dbReference>
<name>A0AAV5JPT1_9ROSI</name>
<comment type="caution">
    <text evidence="1">The sequence shown here is derived from an EMBL/GenBank/DDBJ whole genome shotgun (WGS) entry which is preliminary data.</text>
</comment>
<dbReference type="AlphaFoldDB" id="A0AAV5JPT1"/>
<reference evidence="1 2" key="1">
    <citation type="journal article" date="2021" name="Commun. Biol.">
        <title>The genome of Shorea leprosula (Dipterocarpaceae) highlights the ecological relevance of drought in aseasonal tropical rainforests.</title>
        <authorList>
            <person name="Ng K.K.S."/>
            <person name="Kobayashi M.J."/>
            <person name="Fawcett J.A."/>
            <person name="Hatakeyama M."/>
            <person name="Paape T."/>
            <person name="Ng C.H."/>
            <person name="Ang C.C."/>
            <person name="Tnah L.H."/>
            <person name="Lee C.T."/>
            <person name="Nishiyama T."/>
            <person name="Sese J."/>
            <person name="O'Brien M.J."/>
            <person name="Copetti D."/>
            <person name="Mohd Noor M.I."/>
            <person name="Ong R.C."/>
            <person name="Putra M."/>
            <person name="Sireger I.Z."/>
            <person name="Indrioko S."/>
            <person name="Kosugi Y."/>
            <person name="Izuno A."/>
            <person name="Isagi Y."/>
            <person name="Lee S.L."/>
            <person name="Shimizu K.K."/>
        </authorList>
    </citation>
    <scope>NUCLEOTIDE SEQUENCE [LARGE SCALE GENOMIC DNA]</scope>
    <source>
        <strain evidence="1">214</strain>
    </source>
</reference>
<keyword evidence="2" id="KW-1185">Reference proteome</keyword>
<protein>
    <submittedName>
        <fullName evidence="1">Uncharacterized protein</fullName>
    </submittedName>
</protein>
<sequence length="93" mass="10563">MMSGIEEDKLHLLKQQLLPALCALPVDRISMYFLQNPDPEELSPFPWDTRFPSVRTLSRAFIPIPPSYANCTAPDLYTLPPAREVKIDLHTAL</sequence>
<accession>A0AAV5JPT1</accession>
<gene>
    <name evidence="1" type="ORF">SLEP1_g24373</name>
</gene>
<organism evidence="1 2">
    <name type="scientific">Rubroshorea leprosula</name>
    <dbReference type="NCBI Taxonomy" id="152421"/>
    <lineage>
        <taxon>Eukaryota</taxon>
        <taxon>Viridiplantae</taxon>
        <taxon>Streptophyta</taxon>
        <taxon>Embryophyta</taxon>
        <taxon>Tracheophyta</taxon>
        <taxon>Spermatophyta</taxon>
        <taxon>Magnoliopsida</taxon>
        <taxon>eudicotyledons</taxon>
        <taxon>Gunneridae</taxon>
        <taxon>Pentapetalae</taxon>
        <taxon>rosids</taxon>
        <taxon>malvids</taxon>
        <taxon>Malvales</taxon>
        <taxon>Dipterocarpaceae</taxon>
        <taxon>Rubroshorea</taxon>
    </lineage>
</organism>
<evidence type="ECO:0000313" key="1">
    <source>
        <dbReference type="EMBL" id="GKV13364.1"/>
    </source>
</evidence>
<evidence type="ECO:0000313" key="2">
    <source>
        <dbReference type="Proteomes" id="UP001054252"/>
    </source>
</evidence>
<proteinExistence type="predicted"/>